<dbReference type="InterPro" id="IPR036844">
    <property type="entry name" value="Hint_dom_sf"/>
</dbReference>
<evidence type="ECO:0000259" key="1">
    <source>
        <dbReference type="Pfam" id="PF13403"/>
    </source>
</evidence>
<organism evidence="2 3">
    <name type="scientific">Paracoccus zhejiangensis</name>
    <dbReference type="NCBI Taxonomy" id="1077935"/>
    <lineage>
        <taxon>Bacteria</taxon>
        <taxon>Pseudomonadati</taxon>
        <taxon>Pseudomonadota</taxon>
        <taxon>Alphaproteobacteria</taxon>
        <taxon>Rhodobacterales</taxon>
        <taxon>Paracoccaceae</taxon>
        <taxon>Paracoccus</taxon>
    </lineage>
</organism>
<gene>
    <name evidence="2" type="ORF">CX676_00565</name>
</gene>
<evidence type="ECO:0000313" key="2">
    <source>
        <dbReference type="EMBL" id="AUH62840.1"/>
    </source>
</evidence>
<reference evidence="2 3" key="1">
    <citation type="journal article" date="2013" name="Antonie Van Leeuwenhoek">
        <title>Paracoccus zhejiangensis sp. nov., isolated from activated sludge in wastewater-treatment system.</title>
        <authorList>
            <person name="Wu Z.G."/>
            <person name="Zhang D.F."/>
            <person name="Liu Y.L."/>
            <person name="Wang F."/>
            <person name="Jiang X."/>
            <person name="Li C."/>
            <person name="Li S.P."/>
            <person name="Hong Q."/>
            <person name="Li W.J."/>
        </authorList>
    </citation>
    <scope>NUCLEOTIDE SEQUENCE [LARGE SCALE GENOMIC DNA]</scope>
    <source>
        <strain evidence="2 3">J6</strain>
    </source>
</reference>
<dbReference type="InterPro" id="IPR018247">
    <property type="entry name" value="EF_Hand_1_Ca_BS"/>
</dbReference>
<proteinExistence type="predicted"/>
<accession>A0A2H5EU70</accession>
<keyword evidence="3" id="KW-1185">Reference proteome</keyword>
<dbReference type="RefSeq" id="WP_101750884.1">
    <property type="nucleotide sequence ID" value="NZ_CP025430.1"/>
</dbReference>
<dbReference type="InterPro" id="IPR028992">
    <property type="entry name" value="Hedgehog/Intein_dom"/>
</dbReference>
<dbReference type="Pfam" id="PF13403">
    <property type="entry name" value="Hint_2"/>
    <property type="match status" value="1"/>
</dbReference>
<feature type="domain" description="Hedgehog/Intein (Hint)" evidence="1">
    <location>
        <begin position="118"/>
        <end position="260"/>
    </location>
</feature>
<dbReference type="PROSITE" id="PS00018">
    <property type="entry name" value="EF_HAND_1"/>
    <property type="match status" value="1"/>
</dbReference>
<dbReference type="Gene3D" id="2.170.16.10">
    <property type="entry name" value="Hedgehog/Intein (Hint) domain"/>
    <property type="match status" value="1"/>
</dbReference>
<dbReference type="AlphaFoldDB" id="A0A2H5EU70"/>
<dbReference type="OrthoDB" id="6305173at2"/>
<sequence>MPVETFQVYRTTVVNGTATVSELVTISVNDADSSGSITRNEWIAFTGDSAGHIGGSVGGVPALWDGTTGVLGAGSNGYLYTATPIPTTAPQNYSTVQSILDDIVHAPKYDVSIDDLSVCFLAGTLIATPGGERAVESLRPGDLVLTRDHGPQPLVWTGRTAIDADRLDRNPNLRPIRIAAGALGERLPRRDLCVSPQHRILVHDADGTEYLAAALHLWRAGLPGVTPLTDGVPFDLVHIACARHEVIRAEGAATESFFTGPMAIRALSAEDRSDLTRAFPSLATGENPMTPARPFLKRKEVAALVEGAQGVTA</sequence>
<evidence type="ECO:0000313" key="3">
    <source>
        <dbReference type="Proteomes" id="UP000234530"/>
    </source>
</evidence>
<dbReference type="SUPFAM" id="SSF51294">
    <property type="entry name" value="Hedgehog/intein (Hint) domain"/>
    <property type="match status" value="1"/>
</dbReference>
<name>A0A2H5EU70_9RHOB</name>
<dbReference type="KEGG" id="pzh:CX676_00565"/>
<protein>
    <recommendedName>
        <fullName evidence="1">Hedgehog/Intein (Hint) domain-containing protein</fullName>
    </recommendedName>
</protein>
<dbReference type="EMBL" id="CP025430">
    <property type="protein sequence ID" value="AUH62840.1"/>
    <property type="molecule type" value="Genomic_DNA"/>
</dbReference>
<dbReference type="Proteomes" id="UP000234530">
    <property type="component" value="Chromosome"/>
</dbReference>